<sequence>MQSRRPAPEQTTRLAALRTFCDRALDDYPEFSHYDEFEPDFWEGIDLLRIADDWVRQHPKDGPKALADGFVFPTVWDDLEDRRDQQRYGLQYRLCDAWITTRPDAYALEQIGARLQHMLQYAFEDSDYPLPTDEDDPAYYRRSPDQAWAFPDVHACINRLSNYPSTPAWQTFAEWLLDGSWNREQPPSAPGGEQRKIADAYIYGHKEIQRIALSLLEAGRLDYPRFVRAANTWGRAMMFYSDDAGLDSDDVDLTRYADEDFDEDDANDEDPEDIDDESSQIDEIPTQEPAVAPPELANFTVRYVEDALAGLPHNAERLADTFRSVEVYQTRWLLQALAVIERLGITPNDFDSFGYTAAVLQYFLLLQDLPKNQSPELLAALSGFSRNTLLTALPYAGQASRVVLDALGWSDLQAFQREYLNIALAPRSGWGSDLPNTLDETVGVVDRYLLDKALAEADPDHLREYLAALEPSHWAFPETRVLLDAYQGIGRAALEKKLTRHAQPAMRIYGLLPVTGPDDVRQRYLTLKKLHKEVRKYGAQRQANSHAAVQAGLENLARVAGYPSVIRLEWAMESEIAESTVTATTIDGYDVTLEIDGLSPTLHICKGAKALKTAPPAIRKNADFIALKAQQTQLKEQIARFCRTLEAMMSSGESLALDELKPLLKMPAVRLLLEQLIMQADDAALGWLDSATLTVTDLEGRQHIAEKRLRIAHPFHLFMAGQLSAWQKEVVTHRRVQPFKQAFRELYLLTPAERDTGLWSNRFAGHRLKGKVAARLLQVRNWSTSSVEDIYYESKEHGIHAVFNFLDTGHYLSETEHFTFDTIAFYRDQKAIPLEQVPPLLFSEIMRDADLLVSVAHAADGYSTSHETLQRRAELVGELIQGLGLRNVRCEGHFLHITGQRANYRIHLGSAAIHIEPGNYLCIVPVGSSSTEFYLPFADTDKKMAEVLSKMFLLVDDLNITDSLILEQIQRADIPGAGHVIDA</sequence>
<dbReference type="Pfam" id="PF24879">
    <property type="entry name" value="DUF7737"/>
    <property type="match status" value="1"/>
</dbReference>
<feature type="domain" description="DUF5724" evidence="3">
    <location>
        <begin position="505"/>
        <end position="572"/>
    </location>
</feature>
<dbReference type="InterPro" id="IPR056639">
    <property type="entry name" value="DUF7737"/>
</dbReference>
<feature type="domain" description="DUF4132" evidence="2">
    <location>
        <begin position="609"/>
        <end position="782"/>
    </location>
</feature>
<dbReference type="Proteomes" id="UP000509545">
    <property type="component" value="Chromosome"/>
</dbReference>
<evidence type="ECO:0000259" key="4">
    <source>
        <dbReference type="Pfam" id="PF24879"/>
    </source>
</evidence>
<dbReference type="Pfam" id="PF18991">
    <property type="entry name" value="DUF5724"/>
    <property type="match status" value="1"/>
</dbReference>
<protein>
    <submittedName>
        <fullName evidence="5">DUF4132 domain-containing protein</fullName>
    </submittedName>
</protein>
<feature type="region of interest" description="Disordered" evidence="1">
    <location>
        <begin position="259"/>
        <end position="289"/>
    </location>
</feature>
<feature type="compositionally biased region" description="Acidic residues" evidence="1">
    <location>
        <begin position="259"/>
        <end position="280"/>
    </location>
</feature>
<organism evidence="5 6">
    <name type="scientific">Pseudomonas bijieensis</name>
    <dbReference type="NCBI Taxonomy" id="2681983"/>
    <lineage>
        <taxon>Bacteria</taxon>
        <taxon>Pseudomonadati</taxon>
        <taxon>Pseudomonadota</taxon>
        <taxon>Gammaproteobacteria</taxon>
        <taxon>Pseudomonadales</taxon>
        <taxon>Pseudomonadaceae</taxon>
        <taxon>Pseudomonas</taxon>
    </lineage>
</organism>
<evidence type="ECO:0000313" key="6">
    <source>
        <dbReference type="Proteomes" id="UP000509545"/>
    </source>
</evidence>
<reference evidence="5 6" key="1">
    <citation type="submission" date="2020-02" db="EMBL/GenBank/DDBJ databases">
        <authorList>
            <person name="Liang J."/>
        </authorList>
    </citation>
    <scope>NUCLEOTIDE SEQUENCE [LARGE SCALE GENOMIC DNA]</scope>
    <source>
        <strain evidence="5 6">L22-9</strain>
    </source>
</reference>
<gene>
    <name evidence="5" type="ORF">GN234_00110</name>
</gene>
<evidence type="ECO:0000256" key="1">
    <source>
        <dbReference type="SAM" id="MobiDB-lite"/>
    </source>
</evidence>
<dbReference type="RefSeq" id="WP_176687569.1">
    <property type="nucleotide sequence ID" value="NZ_CP048810.1"/>
</dbReference>
<accession>A0A6N1C540</accession>
<evidence type="ECO:0000313" key="5">
    <source>
        <dbReference type="EMBL" id="QKS80444.1"/>
    </source>
</evidence>
<dbReference type="AlphaFoldDB" id="A0A6N1C540"/>
<dbReference type="EMBL" id="CP048810">
    <property type="protein sequence ID" value="QKS80444.1"/>
    <property type="molecule type" value="Genomic_DNA"/>
</dbReference>
<feature type="domain" description="DUF7737" evidence="4">
    <location>
        <begin position="870"/>
        <end position="969"/>
    </location>
</feature>
<evidence type="ECO:0000259" key="2">
    <source>
        <dbReference type="Pfam" id="PF13569"/>
    </source>
</evidence>
<dbReference type="KEGG" id="pbz:GN234_00110"/>
<dbReference type="InterPro" id="IPR025406">
    <property type="entry name" value="DUF4132"/>
</dbReference>
<name>A0A6N1C540_9PSED</name>
<evidence type="ECO:0000259" key="3">
    <source>
        <dbReference type="Pfam" id="PF18991"/>
    </source>
</evidence>
<keyword evidence="6" id="KW-1185">Reference proteome</keyword>
<proteinExistence type="predicted"/>
<dbReference type="InterPro" id="IPR043782">
    <property type="entry name" value="DUF5724"/>
</dbReference>
<dbReference type="Pfam" id="PF13569">
    <property type="entry name" value="DUF4132"/>
    <property type="match status" value="1"/>
</dbReference>